<dbReference type="SUPFAM" id="SSF51735">
    <property type="entry name" value="NAD(P)-binding Rossmann-fold domains"/>
    <property type="match status" value="1"/>
</dbReference>
<dbReference type="GO" id="GO:0005829">
    <property type="term" value="C:cytosol"/>
    <property type="evidence" value="ECO:0007669"/>
    <property type="project" value="TreeGrafter"/>
</dbReference>
<dbReference type="PANTHER" id="PTHR21089:SF1">
    <property type="entry name" value="BIFUNCTIONAL 3-DEHYDROQUINATE DEHYDRATASE_SHIKIMATE DEHYDROGENASE, CHLOROPLASTIC"/>
    <property type="match status" value="1"/>
</dbReference>
<dbReference type="RefSeq" id="WP_119787134.1">
    <property type="nucleotide sequence ID" value="NZ_QYUQ01000002.1"/>
</dbReference>
<dbReference type="Proteomes" id="UP000266327">
    <property type="component" value="Unassembled WGS sequence"/>
</dbReference>
<dbReference type="AlphaFoldDB" id="A0A3A3G7N5"/>
<dbReference type="Gene3D" id="3.40.50.720">
    <property type="entry name" value="NAD(P)-binding Rossmann-like Domain"/>
    <property type="match status" value="1"/>
</dbReference>
<dbReference type="InterPro" id="IPR013708">
    <property type="entry name" value="Shikimate_DH-bd_N"/>
</dbReference>
<dbReference type="EC" id="1.1.1.25" evidence="2"/>
<sequence>MREITGATRLYAIIADPIHHVKTPQAINRLFQEQGADSVMVPIHVSPEGLSNAVAGLRAMKNLDGFVVTVPHKTSIVALCDELTPAAERIGAVNVVRRDKDGRLHGDILDGQGFVAGLKREGIDPAGKSVYLAGAGGAANAIAFALADAGVRHLTVANRTQSKARDLLDRIVSAYPGLSSSVGTDDPAGHDLVVNGTSLGLRPEDALPCDASRLDFSQTVAEIIMQPAETPLLAAAREKGCRIHFGAPMLACQIELMAAFMSGSGKQCG</sequence>
<dbReference type="OrthoDB" id="3609723at2"/>
<dbReference type="Pfam" id="PF08501">
    <property type="entry name" value="Shikimate_dh_N"/>
    <property type="match status" value="1"/>
</dbReference>
<evidence type="ECO:0000313" key="9">
    <source>
        <dbReference type="EMBL" id="RJG03645.1"/>
    </source>
</evidence>
<proteinExistence type="predicted"/>
<keyword evidence="5" id="KW-0057">Aromatic amino acid biosynthesis</keyword>
<evidence type="ECO:0000259" key="8">
    <source>
        <dbReference type="Pfam" id="PF08501"/>
    </source>
</evidence>
<comment type="caution">
    <text evidence="9">The sequence shown here is derived from an EMBL/GenBank/DDBJ whole genome shotgun (WGS) entry which is preliminary data.</text>
</comment>
<evidence type="ECO:0000259" key="7">
    <source>
        <dbReference type="Pfam" id="PF01488"/>
    </source>
</evidence>
<dbReference type="Pfam" id="PF01488">
    <property type="entry name" value="Shikimate_DH"/>
    <property type="match status" value="1"/>
</dbReference>
<dbReference type="CDD" id="cd01065">
    <property type="entry name" value="NAD_bind_Shikimate_DH"/>
    <property type="match status" value="1"/>
</dbReference>
<dbReference type="Gene3D" id="3.40.50.10860">
    <property type="entry name" value="Leucine Dehydrogenase, chain A, domain 1"/>
    <property type="match status" value="1"/>
</dbReference>
<dbReference type="GO" id="GO:0019632">
    <property type="term" value="P:shikimate metabolic process"/>
    <property type="evidence" value="ECO:0007669"/>
    <property type="project" value="TreeGrafter"/>
</dbReference>
<name>A0A3A3G7N5_9BURK</name>
<evidence type="ECO:0000256" key="4">
    <source>
        <dbReference type="ARBA" id="ARBA00023002"/>
    </source>
</evidence>
<dbReference type="UniPathway" id="UPA00053">
    <property type="reaction ID" value="UER00087"/>
</dbReference>
<dbReference type="InterPro" id="IPR006151">
    <property type="entry name" value="Shikm_DH/Glu-tRNA_Rdtase"/>
</dbReference>
<dbReference type="PANTHER" id="PTHR21089">
    <property type="entry name" value="SHIKIMATE DEHYDROGENASE"/>
    <property type="match status" value="1"/>
</dbReference>
<organism evidence="9 10">
    <name type="scientific">Noviherbaspirillum sedimenti</name>
    <dbReference type="NCBI Taxonomy" id="2320865"/>
    <lineage>
        <taxon>Bacteria</taxon>
        <taxon>Pseudomonadati</taxon>
        <taxon>Pseudomonadota</taxon>
        <taxon>Betaproteobacteria</taxon>
        <taxon>Burkholderiales</taxon>
        <taxon>Oxalobacteraceae</taxon>
        <taxon>Noviherbaspirillum</taxon>
    </lineage>
</organism>
<dbReference type="InterPro" id="IPR036291">
    <property type="entry name" value="NAD(P)-bd_dom_sf"/>
</dbReference>
<evidence type="ECO:0000313" key="10">
    <source>
        <dbReference type="Proteomes" id="UP000266327"/>
    </source>
</evidence>
<keyword evidence="10" id="KW-1185">Reference proteome</keyword>
<dbReference type="InterPro" id="IPR046346">
    <property type="entry name" value="Aminoacid_DH-like_N_sf"/>
</dbReference>
<keyword evidence="4" id="KW-0560">Oxidoreductase</keyword>
<keyword evidence="5" id="KW-0028">Amino-acid biosynthesis</keyword>
<dbReference type="EMBL" id="QYUQ01000002">
    <property type="protein sequence ID" value="RJG03645.1"/>
    <property type="molecule type" value="Genomic_DNA"/>
</dbReference>
<evidence type="ECO:0000256" key="6">
    <source>
        <dbReference type="ARBA" id="ARBA00049442"/>
    </source>
</evidence>
<dbReference type="SUPFAM" id="SSF53223">
    <property type="entry name" value="Aminoacid dehydrogenase-like, N-terminal domain"/>
    <property type="match status" value="1"/>
</dbReference>
<comment type="pathway">
    <text evidence="1">Metabolic intermediate biosynthesis; chorismate biosynthesis; chorismate from D-erythrose 4-phosphate and phosphoenolpyruvate: step 4/7.</text>
</comment>
<dbReference type="GO" id="GO:0004764">
    <property type="term" value="F:shikimate 3-dehydrogenase (NADP+) activity"/>
    <property type="evidence" value="ECO:0007669"/>
    <property type="project" value="UniProtKB-EC"/>
</dbReference>
<protein>
    <recommendedName>
        <fullName evidence="2">shikimate dehydrogenase (NADP(+))</fullName>
        <ecNumber evidence="2">1.1.1.25</ecNumber>
    </recommendedName>
</protein>
<dbReference type="InterPro" id="IPR022893">
    <property type="entry name" value="Shikimate_DH_fam"/>
</dbReference>
<dbReference type="GO" id="GO:0009073">
    <property type="term" value="P:aromatic amino acid family biosynthetic process"/>
    <property type="evidence" value="ECO:0007669"/>
    <property type="project" value="UniProtKB-KW"/>
</dbReference>
<dbReference type="GO" id="GO:0009423">
    <property type="term" value="P:chorismate biosynthetic process"/>
    <property type="evidence" value="ECO:0007669"/>
    <property type="project" value="UniProtKB-UniPathway"/>
</dbReference>
<reference evidence="10" key="1">
    <citation type="submission" date="2018-09" db="EMBL/GenBank/DDBJ databases">
        <authorList>
            <person name="Zhu H."/>
        </authorList>
    </citation>
    <scope>NUCLEOTIDE SEQUENCE [LARGE SCALE GENOMIC DNA]</scope>
    <source>
        <strain evidence="10">K1S02-23</strain>
    </source>
</reference>
<evidence type="ECO:0000256" key="1">
    <source>
        <dbReference type="ARBA" id="ARBA00004871"/>
    </source>
</evidence>
<gene>
    <name evidence="9" type="ORF">D3878_20310</name>
</gene>
<feature type="domain" description="Quinate/shikimate 5-dehydrogenase/glutamyl-tRNA reductase" evidence="7">
    <location>
        <begin position="126"/>
        <end position="171"/>
    </location>
</feature>
<accession>A0A3A3G7N5</accession>
<evidence type="ECO:0000256" key="2">
    <source>
        <dbReference type="ARBA" id="ARBA00012962"/>
    </source>
</evidence>
<dbReference type="GO" id="GO:0050661">
    <property type="term" value="F:NADP binding"/>
    <property type="evidence" value="ECO:0007669"/>
    <property type="project" value="TreeGrafter"/>
</dbReference>
<comment type="catalytic activity">
    <reaction evidence="6">
        <text>shikimate + NADP(+) = 3-dehydroshikimate + NADPH + H(+)</text>
        <dbReference type="Rhea" id="RHEA:17737"/>
        <dbReference type="ChEBI" id="CHEBI:15378"/>
        <dbReference type="ChEBI" id="CHEBI:16630"/>
        <dbReference type="ChEBI" id="CHEBI:36208"/>
        <dbReference type="ChEBI" id="CHEBI:57783"/>
        <dbReference type="ChEBI" id="CHEBI:58349"/>
        <dbReference type="EC" id="1.1.1.25"/>
    </reaction>
</comment>
<keyword evidence="3" id="KW-0521">NADP</keyword>
<evidence type="ECO:0000256" key="3">
    <source>
        <dbReference type="ARBA" id="ARBA00022857"/>
    </source>
</evidence>
<feature type="domain" description="Shikimate dehydrogenase substrate binding N-terminal" evidence="8">
    <location>
        <begin position="13"/>
        <end position="96"/>
    </location>
</feature>
<evidence type="ECO:0000256" key="5">
    <source>
        <dbReference type="ARBA" id="ARBA00023141"/>
    </source>
</evidence>